<keyword evidence="2" id="KW-1185">Reference proteome</keyword>
<comment type="caution">
    <text evidence="1">The sequence shown here is derived from an EMBL/GenBank/DDBJ whole genome shotgun (WGS) entry which is preliminary data.</text>
</comment>
<proteinExistence type="predicted"/>
<sequence length="67" mass="7239">MHVCHCGGILGPRAPNPVRLVAHPRTLGSPDPPGTRLFDCRGAGWMPLALGVRLPLRRGRPRSSPRP</sequence>
<reference evidence="1" key="1">
    <citation type="submission" date="2021-06" db="EMBL/GenBank/DDBJ databases">
        <authorList>
            <person name="Arsene-Ploetze F."/>
        </authorList>
    </citation>
    <scope>NUCLEOTIDE SEQUENCE</scope>
    <source>
        <strain evidence="1">SBRY1</strain>
    </source>
</reference>
<evidence type="ECO:0000313" key="2">
    <source>
        <dbReference type="Proteomes" id="UP001153328"/>
    </source>
</evidence>
<gene>
    <name evidence="1" type="ORF">SBRY_11177</name>
</gene>
<accession>A0A9W4GY60</accession>
<organism evidence="1 2">
    <name type="scientific">Actinacidiphila bryophytorum</name>
    <dbReference type="NCBI Taxonomy" id="1436133"/>
    <lineage>
        <taxon>Bacteria</taxon>
        <taxon>Bacillati</taxon>
        <taxon>Actinomycetota</taxon>
        <taxon>Actinomycetes</taxon>
        <taxon>Kitasatosporales</taxon>
        <taxon>Streptomycetaceae</taxon>
        <taxon>Actinacidiphila</taxon>
    </lineage>
</organism>
<dbReference type="Proteomes" id="UP001153328">
    <property type="component" value="Unassembled WGS sequence"/>
</dbReference>
<name>A0A9W4GY60_9ACTN</name>
<dbReference type="AlphaFoldDB" id="A0A9W4GY60"/>
<evidence type="ECO:0000313" key="1">
    <source>
        <dbReference type="EMBL" id="CAG7608787.1"/>
    </source>
</evidence>
<protein>
    <submittedName>
        <fullName evidence="1">Uncharacterized protein</fullName>
    </submittedName>
</protein>
<dbReference type="EMBL" id="CAJVAX010000001">
    <property type="protein sequence ID" value="CAG7608787.1"/>
    <property type="molecule type" value="Genomic_DNA"/>
</dbReference>